<dbReference type="SUPFAM" id="SSF46689">
    <property type="entry name" value="Homeodomain-like"/>
    <property type="match status" value="3"/>
</dbReference>
<keyword evidence="2" id="KW-0539">Nucleus</keyword>
<dbReference type="SMART" id="SM00717">
    <property type="entry name" value="SANT"/>
    <property type="match status" value="2"/>
</dbReference>
<feature type="domain" description="SWIRM" evidence="6">
    <location>
        <begin position="435"/>
        <end position="533"/>
    </location>
</feature>
<dbReference type="PROSITE" id="PS51293">
    <property type="entry name" value="SANT"/>
    <property type="match status" value="2"/>
</dbReference>
<dbReference type="RefSeq" id="XP_004355793.1">
    <property type="nucleotide sequence ID" value="XM_004355740.1"/>
</dbReference>
<dbReference type="Pfam" id="PF00249">
    <property type="entry name" value="Myb_DNA-binding"/>
    <property type="match status" value="2"/>
</dbReference>
<dbReference type="InterPro" id="IPR017930">
    <property type="entry name" value="Myb_dom"/>
</dbReference>
<feature type="compositionally biased region" description="Acidic residues" evidence="3">
    <location>
        <begin position="1"/>
        <end position="16"/>
    </location>
</feature>
<evidence type="ECO:0000256" key="1">
    <source>
        <dbReference type="ARBA" id="ARBA00023125"/>
    </source>
</evidence>
<dbReference type="GeneID" id="14869047"/>
<reference evidence="10" key="1">
    <citation type="journal article" date="2011" name="Genome Res.">
        <title>Phylogeny-wide analysis of social amoeba genomes highlights ancient origins for complex intercellular communication.</title>
        <authorList>
            <person name="Heidel A.J."/>
            <person name="Lawal H.M."/>
            <person name="Felder M."/>
            <person name="Schilde C."/>
            <person name="Helps N.R."/>
            <person name="Tunggal B."/>
            <person name="Rivero F."/>
            <person name="John U."/>
            <person name="Schleicher M."/>
            <person name="Eichinger L."/>
            <person name="Platzer M."/>
            <person name="Noegel A.A."/>
            <person name="Schaap P."/>
            <person name="Gloeckner G."/>
        </authorList>
    </citation>
    <scope>NUCLEOTIDE SEQUENCE [LARGE SCALE GENOMIC DNA]</scope>
    <source>
        <strain evidence="10">SH3</strain>
    </source>
</reference>
<dbReference type="InterPro" id="IPR017884">
    <property type="entry name" value="SANT_dom"/>
</dbReference>
<feature type="compositionally biased region" description="Low complexity" evidence="3">
    <location>
        <begin position="153"/>
        <end position="175"/>
    </location>
</feature>
<dbReference type="CDD" id="cd00167">
    <property type="entry name" value="SANT"/>
    <property type="match status" value="2"/>
</dbReference>
<evidence type="ECO:0000259" key="5">
    <source>
        <dbReference type="PROSITE" id="PS50249"/>
    </source>
</evidence>
<evidence type="ECO:0000313" key="10">
    <source>
        <dbReference type="Proteomes" id="UP000007797"/>
    </source>
</evidence>
<dbReference type="PROSITE" id="PS51294">
    <property type="entry name" value="HTH_MYB"/>
    <property type="match status" value="2"/>
</dbReference>
<dbReference type="MEROPS" id="M67.A12"/>
<accession>F4Q5Q0</accession>
<evidence type="ECO:0000259" key="8">
    <source>
        <dbReference type="PROSITE" id="PS51294"/>
    </source>
</evidence>
<keyword evidence="1" id="KW-0238">DNA-binding</keyword>
<dbReference type="EMBL" id="GL883021">
    <property type="protein sequence ID" value="EGG17309.1"/>
    <property type="molecule type" value="Genomic_DNA"/>
</dbReference>
<sequence>MEEDVDIISEVDDDDQPPPSSSLSIFNNSNNYIITTTSTTTTLTSPPLPTSSNESSSSSSDEDSSSSSGGYSSSSSNEDDVLVTTNTTIHHRPVISSKTISLNIGNTKQRQTSSSEDDDSSGSSGSSSYEDEPPTRHNHKYRQEGSKTIHHLPITSSSSPTLSSSSSSSSSSSPCLLPPPPTTPIMKTPTPIKSKAKAIRTPWTNEEESLYVQGVKLYDKDYRKIQTLVKTKTVEQIKSHHQKVQQKLKKHNISDINKIVQQKKTTNNNLPSHNAQWSDREHELFIEGMRIYGRSKWISIAEHIKTRTSMQVKNHARIFFKKLKESGDMELLDEFKSISNNETTNGSTNKVVVVKSPRKKQPNSTTFNNNNNNNNGNHSEEDEDIDIDIEDGEQSITNTCKNVDNFVNNNNNNNNNITIDHSLENDQKYEGEETNQYPTFERILPKNKIIEIEIRGCEEFFKGIPSKTPDRYLKIRNAIVDHWNRIKPIKLSKTIARREIKECGDVNAIGRVHGFLESIGAINFQANGSRKRKELGHLQNHHQNHNHHHKNNNLTIEHSIKKKKQEFDDDDDDEYDDYEEEEEEIYDYLDPFTLIECSKYNDQSNKAPFTLDASTNSLVTMDIHSHMASTEVIGMLCGKYDDTIKHISISLAIPCNSISSDIQCDMDPASLIAARDLATSMDLEIVGWYHSHPNFAPIPSIRDIETQSSYQKLYKKEDNIEPFIGIIASPFSKSVVSLETLQSEFKYITISNDQSPNNLYRQPFELEATITKSINDHLILVQTDLINKHYHQFQMDLLKNGLKHEQNQMIETIIDDDEEVDTLTVSSQPDSNNNNNNNNVEIKETNMVNTCLDKMVSTSILTTLTNANTSTSLTKEQILDLNSYFEVIPFGYEYLLAAKTDKEYDEQITQELNDLRVCDR</sequence>
<dbReference type="GO" id="GO:0003677">
    <property type="term" value="F:DNA binding"/>
    <property type="evidence" value="ECO:0007669"/>
    <property type="project" value="UniProtKB-KW"/>
</dbReference>
<evidence type="ECO:0000256" key="3">
    <source>
        <dbReference type="SAM" id="MobiDB-lite"/>
    </source>
</evidence>
<gene>
    <name evidence="9" type="ORF">DFA_08302</name>
</gene>
<feature type="domain" description="SANT" evidence="7">
    <location>
        <begin position="272"/>
        <end position="324"/>
    </location>
</feature>
<feature type="domain" description="HTH myb-type" evidence="8">
    <location>
        <begin position="195"/>
        <end position="249"/>
    </location>
</feature>
<dbReference type="PANTHER" id="PTHR10410">
    <property type="entry name" value="EUKARYOTIC TRANSLATION INITIATION FACTOR 3 -RELATED"/>
    <property type="match status" value="1"/>
</dbReference>
<dbReference type="Gene3D" id="1.20.58.1880">
    <property type="match status" value="1"/>
</dbReference>
<feature type="domain" description="HTH myb-type" evidence="8">
    <location>
        <begin position="277"/>
        <end position="324"/>
    </location>
</feature>
<feature type="domain" description="MPN" evidence="5">
    <location>
        <begin position="610"/>
        <end position="747"/>
    </location>
</feature>
<protein>
    <submittedName>
        <fullName evidence="9">Myb domain-containing protein</fullName>
    </submittedName>
</protein>
<keyword evidence="10" id="KW-1185">Reference proteome</keyword>
<dbReference type="STRING" id="1054147.F4Q5Q0"/>
<dbReference type="PROSITE" id="PS50090">
    <property type="entry name" value="MYB_LIKE"/>
    <property type="match status" value="1"/>
</dbReference>
<feature type="domain" description="SANT" evidence="7">
    <location>
        <begin position="198"/>
        <end position="240"/>
    </location>
</feature>
<dbReference type="InterPro" id="IPR036388">
    <property type="entry name" value="WH-like_DNA-bd_sf"/>
</dbReference>
<dbReference type="InterPro" id="IPR009057">
    <property type="entry name" value="Homeodomain-like_sf"/>
</dbReference>
<evidence type="ECO:0000313" key="9">
    <source>
        <dbReference type="EMBL" id="EGG17309.1"/>
    </source>
</evidence>
<dbReference type="OrthoDB" id="118550at2759"/>
<evidence type="ECO:0000259" key="7">
    <source>
        <dbReference type="PROSITE" id="PS51293"/>
    </source>
</evidence>
<feature type="region of interest" description="Disordered" evidence="3">
    <location>
        <begin position="1"/>
        <end position="189"/>
    </location>
</feature>
<dbReference type="InterPro" id="IPR001005">
    <property type="entry name" value="SANT/Myb"/>
</dbReference>
<dbReference type="SUPFAM" id="SSF102712">
    <property type="entry name" value="JAB1/MPN domain"/>
    <property type="match status" value="1"/>
</dbReference>
<dbReference type="Proteomes" id="UP000007797">
    <property type="component" value="Unassembled WGS sequence"/>
</dbReference>
<dbReference type="InterPro" id="IPR007526">
    <property type="entry name" value="SWIRM"/>
</dbReference>
<dbReference type="Gene3D" id="1.10.10.60">
    <property type="entry name" value="Homeodomain-like"/>
    <property type="match status" value="1"/>
</dbReference>
<dbReference type="InterPro" id="IPR037518">
    <property type="entry name" value="MPN"/>
</dbReference>
<dbReference type="Gene3D" id="1.10.10.10">
    <property type="entry name" value="Winged helix-like DNA-binding domain superfamily/Winged helix DNA-binding domain"/>
    <property type="match status" value="1"/>
</dbReference>
<organism evidence="9 10">
    <name type="scientific">Cavenderia fasciculata</name>
    <name type="common">Slime mold</name>
    <name type="synonym">Dictyostelium fasciculatum</name>
    <dbReference type="NCBI Taxonomy" id="261658"/>
    <lineage>
        <taxon>Eukaryota</taxon>
        <taxon>Amoebozoa</taxon>
        <taxon>Evosea</taxon>
        <taxon>Eumycetozoa</taxon>
        <taxon>Dictyostelia</taxon>
        <taxon>Acytosteliales</taxon>
        <taxon>Cavenderiaceae</taxon>
        <taxon>Cavenderia</taxon>
    </lineage>
</organism>
<dbReference type="AlphaFoldDB" id="F4Q5Q0"/>
<dbReference type="InterPro" id="IPR000555">
    <property type="entry name" value="JAMM/MPN+_dom"/>
</dbReference>
<dbReference type="SMART" id="SM00232">
    <property type="entry name" value="JAB_MPN"/>
    <property type="match status" value="1"/>
</dbReference>
<feature type="compositionally biased region" description="Low complexity" evidence="3">
    <location>
        <begin position="368"/>
        <end position="377"/>
    </location>
</feature>
<feature type="compositionally biased region" description="Polar residues" evidence="3">
    <location>
        <begin position="96"/>
        <end position="112"/>
    </location>
</feature>
<feature type="compositionally biased region" description="Polar residues" evidence="3">
    <location>
        <begin position="339"/>
        <end position="350"/>
    </location>
</feature>
<dbReference type="Pfam" id="PF04433">
    <property type="entry name" value="SWIRM"/>
    <property type="match status" value="1"/>
</dbReference>
<evidence type="ECO:0000256" key="2">
    <source>
        <dbReference type="ARBA" id="ARBA00023242"/>
    </source>
</evidence>
<evidence type="ECO:0000259" key="4">
    <source>
        <dbReference type="PROSITE" id="PS50090"/>
    </source>
</evidence>
<name>F4Q5Q0_CACFS</name>
<dbReference type="PROSITE" id="PS50249">
    <property type="entry name" value="MPN"/>
    <property type="match status" value="1"/>
</dbReference>
<dbReference type="KEGG" id="dfa:DFA_08302"/>
<dbReference type="GO" id="GO:0008237">
    <property type="term" value="F:metallopeptidase activity"/>
    <property type="evidence" value="ECO:0007669"/>
    <property type="project" value="InterPro"/>
</dbReference>
<feature type="compositionally biased region" description="Low complexity" evidence="3">
    <location>
        <begin position="21"/>
        <end position="76"/>
    </location>
</feature>
<proteinExistence type="predicted"/>
<dbReference type="PROSITE" id="PS50934">
    <property type="entry name" value="SWIRM"/>
    <property type="match status" value="1"/>
</dbReference>
<evidence type="ECO:0000259" key="6">
    <source>
        <dbReference type="PROSITE" id="PS50934"/>
    </source>
</evidence>
<feature type="region of interest" description="Disordered" evidence="3">
    <location>
        <begin position="339"/>
        <end position="382"/>
    </location>
</feature>
<dbReference type="InterPro" id="IPR050242">
    <property type="entry name" value="JAMM_MPN+_peptidase_M67A"/>
</dbReference>
<feature type="domain" description="Myb-like" evidence="4">
    <location>
        <begin position="277"/>
        <end position="320"/>
    </location>
</feature>
<dbReference type="Gene3D" id="3.40.140.10">
    <property type="entry name" value="Cytidine Deaminase, domain 2"/>
    <property type="match status" value="1"/>
</dbReference>
<dbReference type="Pfam" id="PF01398">
    <property type="entry name" value="JAB"/>
    <property type="match status" value="1"/>
</dbReference>